<organism evidence="11">
    <name type="scientific">Thelazia callipaeda</name>
    <name type="common">Oriental eyeworm</name>
    <name type="synonym">Parasitic nematode</name>
    <dbReference type="NCBI Taxonomy" id="103827"/>
    <lineage>
        <taxon>Eukaryota</taxon>
        <taxon>Metazoa</taxon>
        <taxon>Ecdysozoa</taxon>
        <taxon>Nematoda</taxon>
        <taxon>Chromadorea</taxon>
        <taxon>Rhabditida</taxon>
        <taxon>Spirurina</taxon>
        <taxon>Spiruromorpha</taxon>
        <taxon>Thelazioidea</taxon>
        <taxon>Thelaziidae</taxon>
        <taxon>Thelazia</taxon>
    </lineage>
</organism>
<keyword evidence="5" id="KW-0963">Cytoplasm</keyword>
<dbReference type="GO" id="GO:0045292">
    <property type="term" value="P:mRNA cis splicing, via spliceosome"/>
    <property type="evidence" value="ECO:0007669"/>
    <property type="project" value="TreeGrafter"/>
</dbReference>
<dbReference type="GO" id="GO:0034709">
    <property type="term" value="C:methylosome"/>
    <property type="evidence" value="ECO:0007669"/>
    <property type="project" value="InterPro"/>
</dbReference>
<dbReference type="Gene3D" id="2.30.29.30">
    <property type="entry name" value="Pleckstrin-homology domain (PH domain)/Phosphotyrosine-binding domain (PTB)"/>
    <property type="match status" value="1"/>
</dbReference>
<dbReference type="PANTHER" id="PTHR21399">
    <property type="entry name" value="CHLORIDE CONDUCTANCE REGULATORY PROTEIN ICLN"/>
    <property type="match status" value="1"/>
</dbReference>
<comment type="subcellular location">
    <subcellularLocation>
        <location evidence="2">Cytoplasm</location>
    </subcellularLocation>
    <subcellularLocation>
        <location evidence="1">Nucleus</location>
    </subcellularLocation>
</comment>
<feature type="compositionally biased region" description="Basic and acidic residues" evidence="8">
    <location>
        <begin position="104"/>
        <end position="121"/>
    </location>
</feature>
<comment type="similarity">
    <text evidence="3">Belongs to the pICln (TC 1.A.47) family.</text>
</comment>
<dbReference type="GO" id="GO:0006821">
    <property type="term" value="P:chloride transport"/>
    <property type="evidence" value="ECO:0007669"/>
    <property type="project" value="InterPro"/>
</dbReference>
<evidence type="ECO:0000256" key="3">
    <source>
        <dbReference type="ARBA" id="ARBA00007054"/>
    </source>
</evidence>
<dbReference type="Proteomes" id="UP000276776">
    <property type="component" value="Unassembled WGS sequence"/>
</dbReference>
<name>A0A0N5CUE6_THECL</name>
<evidence type="ECO:0000256" key="2">
    <source>
        <dbReference type="ARBA" id="ARBA00004496"/>
    </source>
</evidence>
<dbReference type="GO" id="GO:0005886">
    <property type="term" value="C:plasma membrane"/>
    <property type="evidence" value="ECO:0007669"/>
    <property type="project" value="InterPro"/>
</dbReference>
<feature type="compositionally biased region" description="Acidic residues" evidence="8">
    <location>
        <begin position="122"/>
        <end position="131"/>
    </location>
</feature>
<dbReference type="GO" id="GO:0006884">
    <property type="term" value="P:cell volume homeostasis"/>
    <property type="evidence" value="ECO:0007669"/>
    <property type="project" value="InterPro"/>
</dbReference>
<protein>
    <recommendedName>
        <fullName evidence="4">Methylosome subunit pICln</fullName>
    </recommendedName>
</protein>
<dbReference type="OMA" id="YFMLDHK"/>
<evidence type="ECO:0000256" key="8">
    <source>
        <dbReference type="SAM" id="MobiDB-lite"/>
    </source>
</evidence>
<reference evidence="9 10" key="2">
    <citation type="submission" date="2018-11" db="EMBL/GenBank/DDBJ databases">
        <authorList>
            <consortium name="Pathogen Informatics"/>
        </authorList>
    </citation>
    <scope>NUCLEOTIDE SEQUENCE [LARGE SCALE GENOMIC DNA]</scope>
</reference>
<comment type="function">
    <text evidence="7">Involved in both the assembly of spliceosomal snRNPs and the methylation of Sm proteins. Chaperone that regulates the assembly of spliceosomal U1, U2, U4 and U5 small nuclear ribonucleoproteins (snRNPs), the building blocks of the spliceosome, and thereby plays an important role in the splicing of cellular pre-mRNAs. Most spliceosomal snRNPs contain a common set of Sm proteins SNRPB, SNRPD1, SNRPD2, SNRPD3, SNRPE, SNRPF and SNRPG that assemble in a heptameric protein ring on the Sm site of the small nuclear RNA to form the core snRNP (Sm core). In the cytosol, the Sm proteins SNRPD1, SNRPD2, SNRPE, SNRPF and SNRPG are trapped in an inactive 6S pICln-Sm complex by the chaperone CLNS1A that controls the assembly of the core snRNP. Dissociation by the SMN complex of CLNS1A from the trapped Sm proteins and their transfer to an SMN-Sm complex triggers the assembly of core snRNPs and their transport to the nucleus.</text>
</comment>
<proteinExistence type="inferred from homology"/>
<evidence type="ECO:0000313" key="11">
    <source>
        <dbReference type="WBParaSite" id="TCLT_0000388401-mRNA-1"/>
    </source>
</evidence>
<feature type="region of interest" description="Disordered" evidence="8">
    <location>
        <begin position="89"/>
        <end position="131"/>
    </location>
</feature>
<dbReference type="STRING" id="103827.A0A0N5CUE6"/>
<reference evidence="11" key="1">
    <citation type="submission" date="2017-02" db="UniProtKB">
        <authorList>
            <consortium name="WormBaseParasite"/>
        </authorList>
    </citation>
    <scope>IDENTIFICATION</scope>
</reference>
<dbReference type="OrthoDB" id="19714at2759"/>
<dbReference type="WBParaSite" id="TCLT_0000388401-mRNA-1">
    <property type="protein sequence ID" value="TCLT_0000388401-mRNA-1"/>
    <property type="gene ID" value="TCLT_0000388401"/>
</dbReference>
<dbReference type="GO" id="GO:0005829">
    <property type="term" value="C:cytosol"/>
    <property type="evidence" value="ECO:0007669"/>
    <property type="project" value="InterPro"/>
</dbReference>
<gene>
    <name evidence="9" type="ORF">TCLT_LOCUS3873</name>
</gene>
<evidence type="ECO:0000256" key="4">
    <source>
        <dbReference type="ARBA" id="ARBA00015653"/>
    </source>
</evidence>
<evidence type="ECO:0000256" key="5">
    <source>
        <dbReference type="ARBA" id="ARBA00022490"/>
    </source>
</evidence>
<evidence type="ECO:0000256" key="6">
    <source>
        <dbReference type="ARBA" id="ARBA00023242"/>
    </source>
</evidence>
<dbReference type="PRINTS" id="PR01348">
    <property type="entry name" value="ICLNCHANNEL"/>
</dbReference>
<sequence>MIVLSNVVIPTDNVRLTESQVSVYFDDHCAGEGELIISEGSVTWVSSDTRQGFSLTYPSIVLHAISRDSALFPEECLYVLTNVGESEVRNNHETGNLEQGDTNNRTEVEDRRTEGHCNGVEHDDDDEVEEDSNEEKHLAIRFVPRNKTLLQNIYQQMCECQELNPDEADDFSDDFSADGSDVIDELGENDENIWTRGNGRGNVHHVESANRFSASGDRRVDSDNEEMELG</sequence>
<dbReference type="InterPro" id="IPR011993">
    <property type="entry name" value="PH-like_dom_sf"/>
</dbReference>
<dbReference type="InterPro" id="IPR039924">
    <property type="entry name" value="ICln/Lot5/Saf5"/>
</dbReference>
<accession>A0A0N5CUE6</accession>
<keyword evidence="6" id="KW-0539">Nucleus</keyword>
<evidence type="ECO:0000313" key="9">
    <source>
        <dbReference type="EMBL" id="VDN00895.1"/>
    </source>
</evidence>
<dbReference type="GO" id="GO:0000387">
    <property type="term" value="P:spliceosomal snRNP assembly"/>
    <property type="evidence" value="ECO:0007669"/>
    <property type="project" value="InterPro"/>
</dbReference>
<dbReference type="GO" id="GO:0034715">
    <property type="term" value="C:pICln-Sm protein complex"/>
    <property type="evidence" value="ECO:0007669"/>
    <property type="project" value="InterPro"/>
</dbReference>
<dbReference type="Pfam" id="PF03517">
    <property type="entry name" value="Voldacs"/>
    <property type="match status" value="1"/>
</dbReference>
<dbReference type="EMBL" id="UYYF01004268">
    <property type="protein sequence ID" value="VDN00895.1"/>
    <property type="molecule type" value="Genomic_DNA"/>
</dbReference>
<evidence type="ECO:0000313" key="10">
    <source>
        <dbReference type="Proteomes" id="UP000276776"/>
    </source>
</evidence>
<dbReference type="PANTHER" id="PTHR21399:SF0">
    <property type="entry name" value="METHYLOSOME SUBUNIT PICLN"/>
    <property type="match status" value="1"/>
</dbReference>
<dbReference type="AlphaFoldDB" id="A0A0N5CUE6"/>
<evidence type="ECO:0000256" key="1">
    <source>
        <dbReference type="ARBA" id="ARBA00004123"/>
    </source>
</evidence>
<dbReference type="GO" id="GO:0005681">
    <property type="term" value="C:spliceosomal complex"/>
    <property type="evidence" value="ECO:0007669"/>
    <property type="project" value="TreeGrafter"/>
</dbReference>
<evidence type="ECO:0000256" key="7">
    <source>
        <dbReference type="ARBA" id="ARBA00045890"/>
    </source>
</evidence>
<feature type="region of interest" description="Disordered" evidence="8">
    <location>
        <begin position="191"/>
        <end position="230"/>
    </location>
</feature>
<dbReference type="InterPro" id="IPR003521">
    <property type="entry name" value="ICln"/>
</dbReference>
<feature type="compositionally biased region" description="Polar residues" evidence="8">
    <location>
        <begin position="93"/>
        <end position="103"/>
    </location>
</feature>
<keyword evidence="10" id="KW-1185">Reference proteome</keyword>